<dbReference type="HOGENOM" id="CLU_005316_1_0_2"/>
<dbReference type="CDD" id="cd07953">
    <property type="entry name" value="PUA"/>
    <property type="match status" value="1"/>
</dbReference>
<dbReference type="InterPro" id="IPR036974">
    <property type="entry name" value="PUA_sf"/>
</dbReference>
<dbReference type="Gene3D" id="3.40.50.150">
    <property type="entry name" value="Vaccinia Virus protein VP39"/>
    <property type="match status" value="1"/>
</dbReference>
<dbReference type="Pfam" id="PF22458">
    <property type="entry name" value="RsmF-B_ferredox"/>
    <property type="match status" value="1"/>
</dbReference>
<dbReference type="STRING" id="490899.DKAM_1063"/>
<dbReference type="AlphaFoldDB" id="B8D5K8"/>
<dbReference type="GeneID" id="7171629"/>
<dbReference type="Pfam" id="PF01472">
    <property type="entry name" value="PUA"/>
    <property type="match status" value="1"/>
</dbReference>
<proteinExistence type="inferred from homology"/>
<protein>
    <recommendedName>
        <fullName evidence="5">tRNA (cytosine(72)-C(5))-methyltransferase</fullName>
        <shortName evidence="5">tRNA:m(5)C72 MTase</shortName>
        <ecNumber evidence="5">2.1.1.-</ecNumber>
    </recommendedName>
</protein>
<comment type="similarity">
    <text evidence="5">Belongs to the class I-like SAM-binding methyltransferase superfamily. RsmB/NOP family.</text>
</comment>
<feature type="binding site" evidence="5">
    <location>
        <position position="249"/>
    </location>
    <ligand>
        <name>S-adenosyl-L-methionine</name>
        <dbReference type="ChEBI" id="CHEBI:59789"/>
    </ligand>
</feature>
<dbReference type="HAMAP" id="MF_02237">
    <property type="entry name" value="NSUN6"/>
    <property type="match status" value="1"/>
</dbReference>
<dbReference type="InterPro" id="IPR001678">
    <property type="entry name" value="MeTrfase_RsmB-F_NOP2_dom"/>
</dbReference>
<comment type="catalytic activity">
    <reaction evidence="5">
        <text>cytidine(72) in tRNA + S-adenosyl-L-methionine = 5-methylcytidine(72) in tRNA + S-adenosyl-L-homocysteine + H(+)</text>
        <dbReference type="Rhea" id="RHEA:61988"/>
        <dbReference type="Rhea" id="RHEA-COMP:15996"/>
        <dbReference type="Rhea" id="RHEA-COMP:15997"/>
        <dbReference type="ChEBI" id="CHEBI:15378"/>
        <dbReference type="ChEBI" id="CHEBI:57856"/>
        <dbReference type="ChEBI" id="CHEBI:59789"/>
        <dbReference type="ChEBI" id="CHEBI:74483"/>
        <dbReference type="ChEBI" id="CHEBI:82748"/>
    </reaction>
</comment>
<dbReference type="PROSITE" id="PS50890">
    <property type="entry name" value="PUA"/>
    <property type="match status" value="1"/>
</dbReference>
<feature type="binding site" evidence="5">
    <location>
        <position position="296"/>
    </location>
    <ligand>
        <name>S-adenosyl-L-methionine</name>
        <dbReference type="ChEBI" id="CHEBI:59789"/>
    </ligand>
</feature>
<dbReference type="InterPro" id="IPR049560">
    <property type="entry name" value="MeTrfase_RsmB-F_NOP2_cat"/>
</dbReference>
<dbReference type="Proteomes" id="UP000006903">
    <property type="component" value="Chromosome"/>
</dbReference>
<accession>B8D5K8</accession>
<feature type="binding site" evidence="5">
    <location>
        <position position="226"/>
    </location>
    <ligand>
        <name>S-adenosyl-L-methionine</name>
        <dbReference type="ChEBI" id="CHEBI:59789"/>
    </ligand>
</feature>
<dbReference type="GO" id="GO:0006400">
    <property type="term" value="P:tRNA modification"/>
    <property type="evidence" value="ECO:0007669"/>
    <property type="project" value="UniProtKB-UniRule"/>
</dbReference>
<dbReference type="PRINTS" id="PR02008">
    <property type="entry name" value="RCMTFAMILY"/>
</dbReference>
<dbReference type="Pfam" id="PF01189">
    <property type="entry name" value="Methyltr_RsmB-F"/>
    <property type="match status" value="1"/>
</dbReference>
<dbReference type="Gene3D" id="2.30.130.10">
    <property type="entry name" value="PUA domain"/>
    <property type="match status" value="1"/>
</dbReference>
<evidence type="ECO:0000256" key="4">
    <source>
        <dbReference type="ARBA" id="ARBA00022884"/>
    </source>
</evidence>
<dbReference type="GO" id="GO:0001510">
    <property type="term" value="P:RNA methylation"/>
    <property type="evidence" value="ECO:0007669"/>
    <property type="project" value="InterPro"/>
</dbReference>
<feature type="binding site" evidence="5">
    <location>
        <position position="269"/>
    </location>
    <ligand>
        <name>S-adenosyl-L-methionine</name>
        <dbReference type="ChEBI" id="CHEBI:59789"/>
    </ligand>
</feature>
<keyword evidence="4 5" id="KW-0694">RNA-binding</keyword>
<dbReference type="PANTHER" id="PTHR22807">
    <property type="entry name" value="NOP2 YEAST -RELATED NOL1/NOP2/FMU SUN DOMAIN-CONTAINING"/>
    <property type="match status" value="1"/>
</dbReference>
<evidence type="ECO:0000256" key="3">
    <source>
        <dbReference type="ARBA" id="ARBA00022691"/>
    </source>
</evidence>
<dbReference type="InterPro" id="IPR054728">
    <property type="entry name" value="RsmB-like_ferredoxin"/>
</dbReference>
<dbReference type="CDD" id="cd02440">
    <property type="entry name" value="AdoMet_MTases"/>
    <property type="match status" value="1"/>
</dbReference>
<evidence type="ECO:0000256" key="2">
    <source>
        <dbReference type="ARBA" id="ARBA00022679"/>
    </source>
</evidence>
<dbReference type="GO" id="GO:0000049">
    <property type="term" value="F:tRNA binding"/>
    <property type="evidence" value="ECO:0007669"/>
    <property type="project" value="UniProtKB-UniRule"/>
</dbReference>
<evidence type="ECO:0000313" key="8">
    <source>
        <dbReference type="Proteomes" id="UP000006903"/>
    </source>
</evidence>
<evidence type="ECO:0000259" key="6">
    <source>
        <dbReference type="PROSITE" id="PS51686"/>
    </source>
</evidence>
<keyword evidence="3 5" id="KW-0949">S-adenosyl-L-methionine</keyword>
<dbReference type="InterPro" id="IPR023267">
    <property type="entry name" value="RCMT"/>
</dbReference>
<dbReference type="PROSITE" id="PS51686">
    <property type="entry name" value="SAM_MT_RSMB_NOP"/>
    <property type="match status" value="1"/>
</dbReference>
<comment type="function">
    <text evidence="5">S-adenosyl-L-methionine-dependent methyltransferase that specifically methylates the C5 position of cytosine 72 in several tRNAs.</text>
</comment>
<comment type="caution">
    <text evidence="5">Lacks conserved residue(s) required for the propagation of feature annotation.</text>
</comment>
<evidence type="ECO:0000313" key="7">
    <source>
        <dbReference type="EMBL" id="ACL11389.1"/>
    </source>
</evidence>
<dbReference type="EMBL" id="CP001140">
    <property type="protein sequence ID" value="ACL11389.1"/>
    <property type="molecule type" value="Genomic_DNA"/>
</dbReference>
<sequence length="386" mass="43085">MSWRVRSLLVKPYGSIVDVLVEKLKTPPMRMYLRVNTVKTTPHRLVELLRERGVEAYMDEYIEEAVYTVVQGPFPLECNTDKYIVVDDKTASSLILGANLYRPGVVKSSVFSEGDKLLAVTRQGTPLACLEAVTSSKSLHKMRQGLVARSTSSPFKAPRISELDIYKQGLLYPQGYPSIVTTRVLDPRPGELIVDMNASPGGKTSHIVQLTKGGARIIAIDRSPGKIAELKNNLSNLDLDLNVIAIPHDSRYLHYDFSLLGKVDKVLIDPPCSNLGVRPRLLENRSYKDVENLSSYQRQFLKTAALIVKPGGYIVYSTCTLTLEENEENILYAVEELGLECVELPENPPYTDKTTYKGMIGYRYTPLNMDMPGHFIAVLKRPSSSS</sequence>
<dbReference type="eggNOG" id="arCOG00986">
    <property type="taxonomic scope" value="Archaea"/>
</dbReference>
<evidence type="ECO:0000256" key="5">
    <source>
        <dbReference type="HAMAP-Rule" id="MF_02237"/>
    </source>
</evidence>
<keyword evidence="2 5" id="KW-0808">Transferase</keyword>
<feature type="binding site" evidence="5">
    <location>
        <position position="221"/>
    </location>
    <ligand>
        <name>S-adenosyl-L-methionine</name>
        <dbReference type="ChEBI" id="CHEBI:59789"/>
    </ligand>
</feature>
<dbReference type="RefSeq" id="WP_012608730.1">
    <property type="nucleotide sequence ID" value="NC_011766.1"/>
</dbReference>
<dbReference type="eggNOG" id="arCOG00973">
    <property type="taxonomic scope" value="Archaea"/>
</dbReference>
<dbReference type="InterPro" id="IPR043699">
    <property type="entry name" value="NSUN6"/>
</dbReference>
<dbReference type="Gene3D" id="3.30.70.1170">
    <property type="entry name" value="Sun protein, domain 3"/>
    <property type="match status" value="1"/>
</dbReference>
<dbReference type="SUPFAM" id="SSF88697">
    <property type="entry name" value="PUA domain-like"/>
    <property type="match status" value="1"/>
</dbReference>
<organism evidence="7 8">
    <name type="scientific">Desulfurococcus amylolyticus (strain DSM 18924 / JCM 16383 / VKM B-2413 / 1221n)</name>
    <name type="common">Desulfurococcus kamchatkensis</name>
    <dbReference type="NCBI Taxonomy" id="490899"/>
    <lineage>
        <taxon>Archaea</taxon>
        <taxon>Thermoproteota</taxon>
        <taxon>Thermoprotei</taxon>
        <taxon>Desulfurococcales</taxon>
        <taxon>Desulfurococcaceae</taxon>
        <taxon>Desulfurococcus</taxon>
    </lineage>
</organism>
<dbReference type="GO" id="GO:0016428">
    <property type="term" value="F:tRNA (cytidine-5-)-methyltransferase activity"/>
    <property type="evidence" value="ECO:0007669"/>
    <property type="project" value="UniProtKB-UniRule"/>
</dbReference>
<dbReference type="InterPro" id="IPR029063">
    <property type="entry name" value="SAM-dependent_MTases_sf"/>
</dbReference>
<dbReference type="EC" id="2.1.1.-" evidence="5"/>
<gene>
    <name evidence="7" type="ordered locus">DKAM_1063</name>
</gene>
<feature type="domain" description="SAM-dependent MTase RsmB/NOP-type" evidence="6">
    <location>
        <begin position="92"/>
        <end position="382"/>
    </location>
</feature>
<keyword evidence="1 5" id="KW-0489">Methyltransferase</keyword>
<dbReference type="InterPro" id="IPR002478">
    <property type="entry name" value="PUA"/>
</dbReference>
<dbReference type="InterPro" id="IPR015947">
    <property type="entry name" value="PUA-like_sf"/>
</dbReference>
<dbReference type="KEGG" id="dka:DKAM_1063"/>
<reference evidence="7 8" key="1">
    <citation type="journal article" date="2009" name="J. Bacteriol.">
        <title>Complete genome sequence of the anaerobic, protein-degrading hyperthermophilic crenarchaeon Desulfurococcus kamchatkensis.</title>
        <authorList>
            <person name="Ravin N.V."/>
            <person name="Mardanov A.V."/>
            <person name="Beletsky A.V."/>
            <person name="Kublanov I.V."/>
            <person name="Kolganova T.V."/>
            <person name="Lebedinsky A.V."/>
            <person name="Chernyh N.A."/>
            <person name="Bonch-Osmolovskaya E.A."/>
            <person name="Skryabin K.G."/>
        </authorList>
    </citation>
    <scope>NUCLEOTIDE SEQUENCE [LARGE SCALE GENOMIC DNA]</scope>
    <source>
        <strain evidence="8">DSM 18924 / JCM 16383 / VKM B-2413 / 1221n</strain>
    </source>
</reference>
<evidence type="ECO:0000256" key="1">
    <source>
        <dbReference type="ARBA" id="ARBA00022603"/>
    </source>
</evidence>
<dbReference type="PANTHER" id="PTHR22807:SF34">
    <property type="entry name" value="TRNA (CYTOSINE(72)-C(5))-METHYLTRANSFERASE NSUN6"/>
    <property type="match status" value="1"/>
</dbReference>
<dbReference type="SUPFAM" id="SSF53335">
    <property type="entry name" value="S-adenosyl-L-methionine-dependent methyltransferases"/>
    <property type="match status" value="1"/>
</dbReference>
<name>B8D5K8_DESA1</name>
<feature type="active site" description="Nucleophile" evidence="5">
    <location>
        <position position="319"/>
    </location>
</feature>